<gene>
    <name evidence="1" type="ORF">EL007_24620</name>
</gene>
<dbReference type="PRINTS" id="PR01100">
    <property type="entry name" value="SHIKIMTKNASE"/>
</dbReference>
<dbReference type="InterPro" id="IPR027417">
    <property type="entry name" value="P-loop_NTPase"/>
</dbReference>
<geneLocation type="plasmid" evidence="1">
    <name>pRSE40</name>
</geneLocation>
<organism evidence="1">
    <name type="scientific">Salmonella enterica subsp. enterica serovar Karamoja</name>
    <dbReference type="NCBI Taxonomy" id="2500153"/>
    <lineage>
        <taxon>Bacteria</taxon>
        <taxon>Pseudomonadati</taxon>
        <taxon>Pseudomonadota</taxon>
        <taxon>Gammaproteobacteria</taxon>
        <taxon>Enterobacterales</taxon>
        <taxon>Enterobacteriaceae</taxon>
        <taxon>Salmonella</taxon>
    </lineage>
</organism>
<keyword evidence="1" id="KW-0808">Transferase</keyword>
<proteinExistence type="predicted"/>
<dbReference type="GO" id="GO:0016301">
    <property type="term" value="F:kinase activity"/>
    <property type="evidence" value="ECO:0007669"/>
    <property type="project" value="UniProtKB-KW"/>
</dbReference>
<dbReference type="Gene3D" id="3.40.50.300">
    <property type="entry name" value="P-loop containing nucleotide triphosphate hydrolases"/>
    <property type="match status" value="1"/>
</dbReference>
<dbReference type="AlphaFoldDB" id="A0A3Q9MVY7"/>
<dbReference type="Pfam" id="PF01202">
    <property type="entry name" value="SKI"/>
    <property type="match status" value="1"/>
</dbReference>
<protein>
    <submittedName>
        <fullName evidence="1">Shikimate kinase</fullName>
    </submittedName>
</protein>
<sequence>MEAPPVIFLIGPGGVGKTTTGSALSRLSGYPFIDLDDEFCRRILNIRVYIARFGYAAYLQQNAALARTLLPPRGQKAILALSSGFLSTDTCPDIVAANCVWVAEHGHTVLLLPDRALPTAEAVVVARQLGRGFGLKRDTEIEKFRIRFREYLPLGETQIFSRARPSVIAMEIWERLNHQE</sequence>
<accession>A0A3Q9MVY7</accession>
<reference evidence="1" key="1">
    <citation type="submission" date="2018-12" db="EMBL/GenBank/DDBJ databases">
        <title>Complete genome sequences of twenty non-typhoidal Salmonella isolates from Rwanda.</title>
        <authorList>
            <person name="Byukusenge M."/>
            <person name="Li L."/>
            <person name="Subhashinie K."/>
            <person name="Nzayirambaho M."/>
            <person name="Kuchipudi S.V."/>
            <person name="Jayarao B.M."/>
        </authorList>
    </citation>
    <scope>NUCLEOTIDE SEQUENCE</scope>
    <source>
        <strain evidence="1">RSE40</strain>
        <plasmid evidence="1">pRSE40</plasmid>
    </source>
</reference>
<keyword evidence="1" id="KW-0614">Plasmid</keyword>
<dbReference type="SUPFAM" id="SSF52540">
    <property type="entry name" value="P-loop containing nucleoside triphosphate hydrolases"/>
    <property type="match status" value="1"/>
</dbReference>
<dbReference type="RefSeq" id="WP_168445685.1">
    <property type="nucleotide sequence ID" value="NZ_CP034699.1"/>
</dbReference>
<dbReference type="InterPro" id="IPR031322">
    <property type="entry name" value="Shikimate/glucono_kinase"/>
</dbReference>
<evidence type="ECO:0000313" key="1">
    <source>
        <dbReference type="EMBL" id="AZT44441.1"/>
    </source>
</evidence>
<dbReference type="EMBL" id="CP034699">
    <property type="protein sequence ID" value="AZT44441.1"/>
    <property type="molecule type" value="Genomic_DNA"/>
</dbReference>
<name>A0A3Q9MVY7_SALET</name>
<keyword evidence="1" id="KW-0418">Kinase</keyword>